<keyword evidence="4" id="KW-0704">Schiff base</keyword>
<feature type="active site" description="Proton acceptor" evidence="7">
    <location>
        <position position="86"/>
    </location>
</feature>
<comment type="catalytic activity">
    <reaction evidence="6">
        <text>2 D-glyceraldehyde 3-phosphate = 4-(hydroxymethyl)-2-furancarboxaldehyde phosphate + phosphate + 2 H2O</text>
        <dbReference type="Rhea" id="RHEA:43536"/>
        <dbReference type="ChEBI" id="CHEBI:15377"/>
        <dbReference type="ChEBI" id="CHEBI:43474"/>
        <dbReference type="ChEBI" id="CHEBI:59776"/>
        <dbReference type="ChEBI" id="CHEBI:83407"/>
        <dbReference type="EC" id="4.2.3.153"/>
    </reaction>
</comment>
<name>A0AA35CNB9_9FIRM</name>
<sequence length="251" mass="24247">MVRLLVSVVDAEEAAAALAGGAHIVDVKNPAEGALGAPAPAVVRAIRRALPGRVALSVALGDLPDLPGTAALAAVGAASLGADYVKVGLRGPGDAEAAGRLLAAVAAALRDLAPGVRLIACAYADGPRVGAVDPLDVPAAAAAAGCAGAMVDTLHKGAGGLFAHMTDARARAFVEACRRHGLTSALAGSLTPADLPRVAALGPDIAGVRGAACTGGDRLGGRIDPGRVRALVSALAGVVSGAGGTVSGVRR</sequence>
<gene>
    <name evidence="8" type="ORF">caldi_15500</name>
</gene>
<dbReference type="EC" id="4.2.3.153" evidence="2"/>
<dbReference type="GO" id="GO:0016829">
    <property type="term" value="F:lyase activity"/>
    <property type="evidence" value="ECO:0007669"/>
    <property type="project" value="UniProtKB-KW"/>
</dbReference>
<reference evidence="8" key="1">
    <citation type="submission" date="2022-03" db="EMBL/GenBank/DDBJ databases">
        <title>Complete genome sequence of Caldinitratiruptor microaerophilus.</title>
        <authorList>
            <person name="Mukaiyama R."/>
            <person name="Nishiyama T."/>
            <person name="Ueda K."/>
        </authorList>
    </citation>
    <scope>NUCLEOTIDE SEQUENCE</scope>
    <source>
        <strain evidence="8">JCM 16183</strain>
    </source>
</reference>
<evidence type="ECO:0000256" key="7">
    <source>
        <dbReference type="PIRSR" id="PIRSR015957-1"/>
    </source>
</evidence>
<keyword evidence="3" id="KW-0456">Lyase</keyword>
<protein>
    <recommendedName>
        <fullName evidence="2">(5-formylfuran-3-yl)methyl phosphate synthase</fullName>
        <ecNumber evidence="2">4.2.3.153</ecNumber>
    </recommendedName>
    <alternativeName>
        <fullName evidence="5">4-(hydroxymethyl)-2-furancarboxaldehyde-phosphate synthase</fullName>
    </alternativeName>
</protein>
<dbReference type="Pfam" id="PF04476">
    <property type="entry name" value="4HFCP_synth"/>
    <property type="match status" value="1"/>
</dbReference>
<dbReference type="KEGG" id="cmic:caldi_15500"/>
<feature type="active site" description="Schiff-base intermediate with substrate" evidence="7">
    <location>
        <position position="28"/>
    </location>
</feature>
<evidence type="ECO:0000256" key="2">
    <source>
        <dbReference type="ARBA" id="ARBA00012553"/>
    </source>
</evidence>
<evidence type="ECO:0000313" key="8">
    <source>
        <dbReference type="EMBL" id="BDG60460.1"/>
    </source>
</evidence>
<dbReference type="SUPFAM" id="SSF51366">
    <property type="entry name" value="Ribulose-phoshate binding barrel"/>
    <property type="match status" value="1"/>
</dbReference>
<dbReference type="Proteomes" id="UP001163687">
    <property type="component" value="Chromosome"/>
</dbReference>
<evidence type="ECO:0000256" key="6">
    <source>
        <dbReference type="ARBA" id="ARBA00047628"/>
    </source>
</evidence>
<dbReference type="PIRSF" id="PIRSF015957">
    <property type="entry name" value="UCP015957"/>
    <property type="match status" value="1"/>
</dbReference>
<keyword evidence="9" id="KW-1185">Reference proteome</keyword>
<evidence type="ECO:0000256" key="4">
    <source>
        <dbReference type="ARBA" id="ARBA00023270"/>
    </source>
</evidence>
<dbReference type="InterPro" id="IPR007565">
    <property type="entry name" value="4HFCP_synth"/>
</dbReference>
<dbReference type="InterPro" id="IPR011060">
    <property type="entry name" value="RibuloseP-bd_barrel"/>
</dbReference>
<evidence type="ECO:0000256" key="5">
    <source>
        <dbReference type="ARBA" id="ARBA00032523"/>
    </source>
</evidence>
<dbReference type="EMBL" id="AP025628">
    <property type="protein sequence ID" value="BDG60460.1"/>
    <property type="molecule type" value="Genomic_DNA"/>
</dbReference>
<dbReference type="AlphaFoldDB" id="A0AA35CNB9"/>
<evidence type="ECO:0000313" key="9">
    <source>
        <dbReference type="Proteomes" id="UP001163687"/>
    </source>
</evidence>
<evidence type="ECO:0000256" key="1">
    <source>
        <dbReference type="ARBA" id="ARBA00003810"/>
    </source>
</evidence>
<proteinExistence type="predicted"/>
<dbReference type="RefSeq" id="WP_264844482.1">
    <property type="nucleotide sequence ID" value="NZ_AP025628.1"/>
</dbReference>
<comment type="function">
    <text evidence="1">Catalyzes the formation of 4-(hydroxymethyl)-2-furancarboxaldehyde phosphate (4-HFC-P) from two molecules of glyceraldehyde-3-P (GA-3-P).</text>
</comment>
<evidence type="ECO:0000256" key="3">
    <source>
        <dbReference type="ARBA" id="ARBA00023239"/>
    </source>
</evidence>
<accession>A0AA35CNB9</accession>
<organism evidence="8 9">
    <name type="scientific">Caldinitratiruptor microaerophilus</name>
    <dbReference type="NCBI Taxonomy" id="671077"/>
    <lineage>
        <taxon>Bacteria</taxon>
        <taxon>Bacillati</taxon>
        <taxon>Bacillota</taxon>
        <taxon>Clostridia</taxon>
        <taxon>Eubacteriales</taxon>
        <taxon>Symbiobacteriaceae</taxon>
        <taxon>Caldinitratiruptor</taxon>
    </lineage>
</organism>